<dbReference type="InterPro" id="IPR006029">
    <property type="entry name" value="Neurotrans-gated_channel_TM"/>
</dbReference>
<dbReference type="InterPro" id="IPR036719">
    <property type="entry name" value="Neuro-gated_channel_TM_sf"/>
</dbReference>
<evidence type="ECO:0000256" key="5">
    <source>
        <dbReference type="ARBA" id="ARBA00022989"/>
    </source>
</evidence>
<feature type="region of interest" description="Disordered" evidence="21">
    <location>
        <begin position="1"/>
        <end position="23"/>
    </location>
</feature>
<evidence type="ECO:0000256" key="9">
    <source>
        <dbReference type="ARBA" id="ARBA00023157"/>
    </source>
</evidence>
<evidence type="ECO:0000256" key="21">
    <source>
        <dbReference type="SAM" id="MobiDB-lite"/>
    </source>
</evidence>
<feature type="transmembrane region" description="Helical" evidence="20">
    <location>
        <begin position="245"/>
        <end position="268"/>
    </location>
</feature>
<evidence type="ECO:0000256" key="14">
    <source>
        <dbReference type="ARBA" id="ARBA00023303"/>
    </source>
</evidence>
<evidence type="ECO:0000256" key="1">
    <source>
        <dbReference type="ARBA" id="ARBA00022448"/>
    </source>
</evidence>
<evidence type="ECO:0000313" key="24">
    <source>
        <dbReference type="EMBL" id="PWA21574.1"/>
    </source>
</evidence>
<evidence type="ECO:0000256" key="13">
    <source>
        <dbReference type="ARBA" id="ARBA00023286"/>
    </source>
</evidence>
<dbReference type="SUPFAM" id="SSF63712">
    <property type="entry name" value="Nicotinic receptor ligand binding domain-like"/>
    <property type="match status" value="1"/>
</dbReference>
<comment type="catalytic activity">
    <reaction evidence="17">
        <text>Na(+)(in) = Na(+)(out)</text>
        <dbReference type="Rhea" id="RHEA:34963"/>
        <dbReference type="ChEBI" id="CHEBI:29101"/>
    </reaction>
</comment>
<dbReference type="SUPFAM" id="SSF90112">
    <property type="entry name" value="Neurotransmitter-gated ion-channel transmembrane pore"/>
    <property type="match status" value="1"/>
</dbReference>
<dbReference type="InterPro" id="IPR038050">
    <property type="entry name" value="Neuro_actylchol_rec"/>
</dbReference>
<feature type="non-terminal residue" evidence="24">
    <location>
        <position position="1"/>
    </location>
</feature>
<dbReference type="PANTHER" id="PTHR18945">
    <property type="entry name" value="NEUROTRANSMITTER GATED ION CHANNEL"/>
    <property type="match status" value="1"/>
</dbReference>
<feature type="domain" description="Neurotransmitter-gated ion-channel ligand-binding" evidence="22">
    <location>
        <begin position="50"/>
        <end position="243"/>
    </location>
</feature>
<feature type="non-terminal residue" evidence="24">
    <location>
        <position position="418"/>
    </location>
</feature>
<dbReference type="PROSITE" id="PS00236">
    <property type="entry name" value="NEUROTR_ION_CHANNEL"/>
    <property type="match status" value="1"/>
</dbReference>
<evidence type="ECO:0000256" key="15">
    <source>
        <dbReference type="ARBA" id="ARBA00034104"/>
    </source>
</evidence>
<comment type="catalytic activity">
    <reaction evidence="18">
        <text>Ca(2+)(in) = Ca(2+)(out)</text>
        <dbReference type="Rhea" id="RHEA:29671"/>
        <dbReference type="ChEBI" id="CHEBI:29108"/>
    </reaction>
</comment>
<sequence length="418" mass="48551">GLTSSLETQDDLDNQSNYNQSYTNQSGDKCNYWYVVEHLNLTKNKDKFTMSRPVKHYEWITLIYIEMKIYAILDVREADQSFISYMWINMQWDNEFIEWNPKEFCGLSKVLVPRESLWMPDITIEEMTEKDKNQPSPFVSVKYNGWVDYRDDKFMISTCKMKIFNFPFDIQTCHLTFRSILYSDDEFYFIVNNNSTEILKDSLTNIRMQYEWELCNMSVTRNHELNFNINQTVVVYTITMKRKSALYVVNFLLPVLFFLCLDFASLLMPTGGGEKISFKITVLLAVTVMQLILIEILPFTSSRIPLIVIYCIGVFALMLSSLIETIFVNYLMEKDSSSLQGKKETDKLQVIKASSIASTCDEMTDQTPSMCKGGSSSQLTELFLAVEKFSDELGEMKKIVLDKESEEKKDGYWTGVAK</sequence>
<evidence type="ECO:0000256" key="10">
    <source>
        <dbReference type="ARBA" id="ARBA00023170"/>
    </source>
</evidence>
<name>A0A315VFI7_GAMAF</name>
<evidence type="ECO:0000256" key="19">
    <source>
        <dbReference type="ARBA" id="ARBA00037540"/>
    </source>
</evidence>
<evidence type="ECO:0000256" key="16">
    <source>
        <dbReference type="ARBA" id="ARBA00034430"/>
    </source>
</evidence>
<organism evidence="24 25">
    <name type="scientific">Gambusia affinis</name>
    <name type="common">Western mosquitofish</name>
    <name type="synonym">Heterandria affinis</name>
    <dbReference type="NCBI Taxonomy" id="33528"/>
    <lineage>
        <taxon>Eukaryota</taxon>
        <taxon>Metazoa</taxon>
        <taxon>Chordata</taxon>
        <taxon>Craniata</taxon>
        <taxon>Vertebrata</taxon>
        <taxon>Euteleostomi</taxon>
        <taxon>Actinopterygii</taxon>
        <taxon>Neopterygii</taxon>
        <taxon>Teleostei</taxon>
        <taxon>Neoteleostei</taxon>
        <taxon>Acanthomorphata</taxon>
        <taxon>Ovalentaria</taxon>
        <taxon>Atherinomorphae</taxon>
        <taxon>Cyprinodontiformes</taxon>
        <taxon>Poeciliidae</taxon>
        <taxon>Poeciliinae</taxon>
        <taxon>Gambusia</taxon>
    </lineage>
</organism>
<comment type="function">
    <text evidence="19">Forms serotonin (5-hydroxytryptamine/5-HT3)-activated cation-selective channel complexes, which when activated cause fast, depolarizing responses in neurons.</text>
</comment>
<keyword evidence="2" id="KW-1003">Cell membrane</keyword>
<comment type="similarity">
    <text evidence="20">Belongs to the ligand-gated ion channel (TC 1.A.9) family.</text>
</comment>
<keyword evidence="13" id="KW-1071">Ligand-gated ion channel</keyword>
<keyword evidence="8 20" id="KW-0472">Membrane</keyword>
<keyword evidence="5 20" id="KW-1133">Transmembrane helix</keyword>
<keyword evidence="7 20" id="KW-0406">Ion transport</keyword>
<evidence type="ECO:0000256" key="7">
    <source>
        <dbReference type="ARBA" id="ARBA00023065"/>
    </source>
</evidence>
<keyword evidence="11" id="KW-0325">Glycoprotein</keyword>
<evidence type="ECO:0000256" key="6">
    <source>
        <dbReference type="ARBA" id="ARBA00023018"/>
    </source>
</evidence>
<dbReference type="Gene3D" id="2.70.170.10">
    <property type="entry name" value="Neurotransmitter-gated ion-channel ligand-binding domain"/>
    <property type="match status" value="1"/>
</dbReference>
<dbReference type="InterPro" id="IPR018000">
    <property type="entry name" value="Neurotransmitter_ion_chnl_CS"/>
</dbReference>
<reference evidence="24 25" key="1">
    <citation type="journal article" date="2018" name="G3 (Bethesda)">
        <title>A High-Quality Reference Genome for the Invasive Mosquitofish Gambusia affinis Using a Chicago Library.</title>
        <authorList>
            <person name="Hoffberg S.L."/>
            <person name="Troendle N.J."/>
            <person name="Glenn T.C."/>
            <person name="Mahmud O."/>
            <person name="Louha S."/>
            <person name="Chalopin D."/>
            <person name="Bennetzen J.L."/>
            <person name="Mauricio R."/>
        </authorList>
    </citation>
    <scope>NUCLEOTIDE SEQUENCE [LARGE SCALE GENOMIC DNA]</scope>
    <source>
        <strain evidence="24">NE01/NJP1002.9</strain>
        <tissue evidence="24">Muscle</tissue>
    </source>
</reference>
<evidence type="ECO:0000256" key="8">
    <source>
        <dbReference type="ARBA" id="ARBA00023136"/>
    </source>
</evidence>
<evidence type="ECO:0000256" key="2">
    <source>
        <dbReference type="ARBA" id="ARBA00022475"/>
    </source>
</evidence>
<dbReference type="Pfam" id="PF02931">
    <property type="entry name" value="Neur_chan_LBD"/>
    <property type="match status" value="1"/>
</dbReference>
<dbReference type="GO" id="GO:0045211">
    <property type="term" value="C:postsynaptic membrane"/>
    <property type="evidence" value="ECO:0007669"/>
    <property type="project" value="UniProtKB-SubCell"/>
</dbReference>
<dbReference type="InterPro" id="IPR006202">
    <property type="entry name" value="Neur_chan_lig-bd"/>
</dbReference>
<comment type="caution">
    <text evidence="20">Lacks conserved residue(s) required for the propagation of feature annotation.</text>
</comment>
<comment type="subcellular location">
    <subcellularLocation>
        <location evidence="15">Postsynaptic cell membrane</location>
        <topology evidence="15">Multi-pass membrane protein</topology>
    </subcellularLocation>
</comment>
<comment type="catalytic activity">
    <reaction evidence="16">
        <text>K(+)(in) = K(+)(out)</text>
        <dbReference type="Rhea" id="RHEA:29463"/>
        <dbReference type="ChEBI" id="CHEBI:29103"/>
    </reaction>
</comment>
<evidence type="ECO:0000256" key="20">
    <source>
        <dbReference type="RuleBase" id="RU000687"/>
    </source>
</evidence>
<keyword evidence="14 20" id="KW-0407">Ion channel</keyword>
<dbReference type="Gene3D" id="1.20.58.390">
    <property type="entry name" value="Neurotransmitter-gated ion-channel transmembrane domain"/>
    <property type="match status" value="1"/>
</dbReference>
<evidence type="ECO:0008006" key="26">
    <source>
        <dbReference type="Google" id="ProtNLM"/>
    </source>
</evidence>
<keyword evidence="1 20" id="KW-0813">Transport</keyword>
<accession>A0A315VFI7</accession>
<dbReference type="PRINTS" id="PR00252">
    <property type="entry name" value="NRIONCHANNEL"/>
</dbReference>
<feature type="compositionally biased region" description="Low complexity" evidence="21">
    <location>
        <begin position="14"/>
        <end position="23"/>
    </location>
</feature>
<dbReference type="Proteomes" id="UP000250572">
    <property type="component" value="Unassembled WGS sequence"/>
</dbReference>
<feature type="transmembrane region" description="Helical" evidence="20">
    <location>
        <begin position="307"/>
        <end position="332"/>
    </location>
</feature>
<dbReference type="GO" id="GO:0005230">
    <property type="term" value="F:extracellular ligand-gated monoatomic ion channel activity"/>
    <property type="evidence" value="ECO:0007669"/>
    <property type="project" value="InterPro"/>
</dbReference>
<evidence type="ECO:0000256" key="3">
    <source>
        <dbReference type="ARBA" id="ARBA00022692"/>
    </source>
</evidence>
<evidence type="ECO:0000259" key="22">
    <source>
        <dbReference type="Pfam" id="PF02931"/>
    </source>
</evidence>
<dbReference type="AlphaFoldDB" id="A0A315VFI7"/>
<evidence type="ECO:0000313" key="25">
    <source>
        <dbReference type="Proteomes" id="UP000250572"/>
    </source>
</evidence>
<keyword evidence="3 20" id="KW-0812">Transmembrane</keyword>
<keyword evidence="9" id="KW-1015">Disulfide bond</keyword>
<evidence type="ECO:0000259" key="23">
    <source>
        <dbReference type="Pfam" id="PF02932"/>
    </source>
</evidence>
<dbReference type="InterPro" id="IPR006201">
    <property type="entry name" value="Neur_channel"/>
</dbReference>
<dbReference type="Pfam" id="PF02932">
    <property type="entry name" value="Neur_chan_memb"/>
    <property type="match status" value="1"/>
</dbReference>
<feature type="domain" description="Neurotransmitter-gated ion-channel transmembrane" evidence="23">
    <location>
        <begin position="253"/>
        <end position="377"/>
    </location>
</feature>
<evidence type="ECO:0000256" key="12">
    <source>
        <dbReference type="ARBA" id="ARBA00023257"/>
    </source>
</evidence>
<keyword evidence="10" id="KW-0675">Receptor</keyword>
<dbReference type="FunFam" id="2.70.170.10:FF:000017">
    <property type="entry name" value="5-hydroxytryptamine receptor 3A"/>
    <property type="match status" value="1"/>
</dbReference>
<protein>
    <recommendedName>
        <fullName evidence="26">Neurotransmitter-gated ion-channel ligand-binding domain-containing protein</fullName>
    </recommendedName>
</protein>
<keyword evidence="12" id="KW-0628">Postsynaptic cell membrane</keyword>
<keyword evidence="4" id="KW-0732">Signal</keyword>
<feature type="transmembrane region" description="Helical" evidence="20">
    <location>
        <begin position="280"/>
        <end position="301"/>
    </location>
</feature>
<evidence type="ECO:0000256" key="11">
    <source>
        <dbReference type="ARBA" id="ARBA00023180"/>
    </source>
</evidence>
<dbReference type="InterPro" id="IPR036734">
    <property type="entry name" value="Neur_chan_lig-bd_sf"/>
</dbReference>
<gene>
    <name evidence="24" type="ORF">CCH79_00003134</name>
</gene>
<keyword evidence="25" id="KW-1185">Reference proteome</keyword>
<proteinExistence type="inferred from homology"/>
<dbReference type="GO" id="GO:0004888">
    <property type="term" value="F:transmembrane signaling receptor activity"/>
    <property type="evidence" value="ECO:0007669"/>
    <property type="project" value="InterPro"/>
</dbReference>
<evidence type="ECO:0000256" key="4">
    <source>
        <dbReference type="ARBA" id="ARBA00022729"/>
    </source>
</evidence>
<evidence type="ECO:0000256" key="17">
    <source>
        <dbReference type="ARBA" id="ARBA00036239"/>
    </source>
</evidence>
<keyword evidence="6" id="KW-0770">Synapse</keyword>
<dbReference type="EMBL" id="NHOQ01001904">
    <property type="protein sequence ID" value="PWA21574.1"/>
    <property type="molecule type" value="Genomic_DNA"/>
</dbReference>
<comment type="caution">
    <text evidence="24">The sequence shown here is derived from an EMBL/GenBank/DDBJ whole genome shotgun (WGS) entry which is preliminary data.</text>
</comment>
<evidence type="ECO:0000256" key="18">
    <source>
        <dbReference type="ARBA" id="ARBA00036634"/>
    </source>
</evidence>